<dbReference type="Proteomes" id="UP000634136">
    <property type="component" value="Unassembled WGS sequence"/>
</dbReference>
<name>A0A834TGM6_9FABA</name>
<protein>
    <submittedName>
        <fullName evidence="1">Uncharacterized protein</fullName>
    </submittedName>
</protein>
<organism evidence="1 2">
    <name type="scientific">Senna tora</name>
    <dbReference type="NCBI Taxonomy" id="362788"/>
    <lineage>
        <taxon>Eukaryota</taxon>
        <taxon>Viridiplantae</taxon>
        <taxon>Streptophyta</taxon>
        <taxon>Embryophyta</taxon>
        <taxon>Tracheophyta</taxon>
        <taxon>Spermatophyta</taxon>
        <taxon>Magnoliopsida</taxon>
        <taxon>eudicotyledons</taxon>
        <taxon>Gunneridae</taxon>
        <taxon>Pentapetalae</taxon>
        <taxon>rosids</taxon>
        <taxon>fabids</taxon>
        <taxon>Fabales</taxon>
        <taxon>Fabaceae</taxon>
        <taxon>Caesalpinioideae</taxon>
        <taxon>Cassia clade</taxon>
        <taxon>Senna</taxon>
    </lineage>
</organism>
<gene>
    <name evidence="1" type="ORF">G2W53_027193</name>
</gene>
<accession>A0A834TGM6</accession>
<reference evidence="1" key="1">
    <citation type="submission" date="2020-09" db="EMBL/GenBank/DDBJ databases">
        <title>Genome-Enabled Discovery of Anthraquinone Biosynthesis in Senna tora.</title>
        <authorList>
            <person name="Kang S.-H."/>
            <person name="Pandey R.P."/>
            <person name="Lee C.-M."/>
            <person name="Sim J.-S."/>
            <person name="Jeong J.-T."/>
            <person name="Choi B.-S."/>
            <person name="Jung M."/>
            <person name="Ginzburg D."/>
            <person name="Zhao K."/>
            <person name="Won S.Y."/>
            <person name="Oh T.-J."/>
            <person name="Yu Y."/>
            <person name="Kim N.-H."/>
            <person name="Lee O.R."/>
            <person name="Lee T.-H."/>
            <person name="Bashyal P."/>
            <person name="Kim T.-S."/>
            <person name="Lee W.-H."/>
            <person name="Kawkins C."/>
            <person name="Kim C.-K."/>
            <person name="Kim J.S."/>
            <person name="Ahn B.O."/>
            <person name="Rhee S.Y."/>
            <person name="Sohng J.K."/>
        </authorList>
    </citation>
    <scope>NUCLEOTIDE SEQUENCE</scope>
    <source>
        <tissue evidence="1">Leaf</tissue>
    </source>
</reference>
<sequence length="80" mass="9311">MAEVKVKKQGLSVLVWVDLGKEKSRRVVGSRFGERGGWEVQFWVVKVWRYDFGREKVKGRWFPTRLWKSGGSRRRVAGSG</sequence>
<evidence type="ECO:0000313" key="1">
    <source>
        <dbReference type="EMBL" id="KAF7821738.1"/>
    </source>
</evidence>
<dbReference type="EMBL" id="JAAIUW010000008">
    <property type="protein sequence ID" value="KAF7821738.1"/>
    <property type="molecule type" value="Genomic_DNA"/>
</dbReference>
<keyword evidence="2" id="KW-1185">Reference proteome</keyword>
<evidence type="ECO:0000313" key="2">
    <source>
        <dbReference type="Proteomes" id="UP000634136"/>
    </source>
</evidence>
<proteinExistence type="predicted"/>
<comment type="caution">
    <text evidence="1">The sequence shown here is derived from an EMBL/GenBank/DDBJ whole genome shotgun (WGS) entry which is preliminary data.</text>
</comment>
<dbReference type="AlphaFoldDB" id="A0A834TGM6"/>